<gene>
    <name evidence="9" type="ORF">GCM10009760_59290</name>
</gene>
<evidence type="ECO:0000256" key="7">
    <source>
        <dbReference type="SAM" id="SignalP"/>
    </source>
</evidence>
<dbReference type="EMBL" id="BAAANT010000058">
    <property type="protein sequence ID" value="GAA2157286.1"/>
    <property type="molecule type" value="Genomic_DNA"/>
</dbReference>
<evidence type="ECO:0000256" key="5">
    <source>
        <dbReference type="SAM" id="Coils"/>
    </source>
</evidence>
<sequence length="362" mass="37685">MASHRRPKPASRTRVSIMTAAAATAVALSSQAGAHADPAPTKDQVKAQVDQLHLQAEAATEKYDGATEKEQTLQKQVSTLQDQVARQQDQVSTLQSSLGALAAEQYRNGGISPTVQLMLSSSPDSFLTQAGSLDQLGASQADALKTLKGEQAKLDQEKAEAQQKLAELDSTTKSLKADKDDVQAKLAQAQALLNSLTQQERDALAQADAKAAADSAAAAKAASAAASTDRASRSSSRPDLGTTAPAGSYAATVIAAAESRIGRPYHMGDTGPDSFDCSGLMLWSFAQAGISLPRTSEEQWHAGTNLGTDLSVAQPGDLIIFNGGGHVGLYVGGGQVVHAPHEGAFVRYETASYMSVTAIVRI</sequence>
<keyword evidence="7" id="KW-0732">Signal</keyword>
<feature type="chain" id="PRO_5046886129" evidence="7">
    <location>
        <begin position="37"/>
        <end position="362"/>
    </location>
</feature>
<dbReference type="PROSITE" id="PS51935">
    <property type="entry name" value="NLPC_P60"/>
    <property type="match status" value="1"/>
</dbReference>
<evidence type="ECO:0000256" key="1">
    <source>
        <dbReference type="ARBA" id="ARBA00007074"/>
    </source>
</evidence>
<accession>A0ABP5M0J9</accession>
<keyword evidence="4" id="KW-0788">Thiol protease</keyword>
<dbReference type="PANTHER" id="PTHR47359:SF3">
    <property type="entry name" value="NLP_P60 DOMAIN-CONTAINING PROTEIN-RELATED"/>
    <property type="match status" value="1"/>
</dbReference>
<evidence type="ECO:0000313" key="10">
    <source>
        <dbReference type="Proteomes" id="UP001422759"/>
    </source>
</evidence>
<name>A0ABP5M0J9_9ACTN</name>
<feature type="domain" description="NlpC/P60" evidence="8">
    <location>
        <begin position="247"/>
        <end position="362"/>
    </location>
</feature>
<feature type="coiled-coil region" evidence="5">
    <location>
        <begin position="42"/>
        <end position="97"/>
    </location>
</feature>
<comment type="caution">
    <text evidence="9">The sequence shown here is derived from an EMBL/GenBank/DDBJ whole genome shotgun (WGS) entry which is preliminary data.</text>
</comment>
<dbReference type="Proteomes" id="UP001422759">
    <property type="component" value="Unassembled WGS sequence"/>
</dbReference>
<feature type="signal peptide" evidence="7">
    <location>
        <begin position="1"/>
        <end position="36"/>
    </location>
</feature>
<dbReference type="Gene3D" id="3.90.1720.10">
    <property type="entry name" value="endopeptidase domain like (from Nostoc punctiforme)"/>
    <property type="match status" value="1"/>
</dbReference>
<reference evidence="10" key="1">
    <citation type="journal article" date="2019" name="Int. J. Syst. Evol. Microbiol.">
        <title>The Global Catalogue of Microorganisms (GCM) 10K type strain sequencing project: providing services to taxonomists for standard genome sequencing and annotation.</title>
        <authorList>
            <consortium name="The Broad Institute Genomics Platform"/>
            <consortium name="The Broad Institute Genome Sequencing Center for Infectious Disease"/>
            <person name="Wu L."/>
            <person name="Ma J."/>
        </authorList>
    </citation>
    <scope>NUCLEOTIDE SEQUENCE [LARGE SCALE GENOMIC DNA]</scope>
    <source>
        <strain evidence="10">JCM 14560</strain>
    </source>
</reference>
<evidence type="ECO:0000256" key="4">
    <source>
        <dbReference type="ARBA" id="ARBA00022807"/>
    </source>
</evidence>
<dbReference type="SUPFAM" id="SSF54001">
    <property type="entry name" value="Cysteine proteinases"/>
    <property type="match status" value="1"/>
</dbReference>
<evidence type="ECO:0000256" key="6">
    <source>
        <dbReference type="SAM" id="MobiDB-lite"/>
    </source>
</evidence>
<comment type="similarity">
    <text evidence="1">Belongs to the peptidase C40 family.</text>
</comment>
<organism evidence="9 10">
    <name type="scientific">Kitasatospora kazusensis</name>
    <dbReference type="NCBI Taxonomy" id="407974"/>
    <lineage>
        <taxon>Bacteria</taxon>
        <taxon>Bacillati</taxon>
        <taxon>Actinomycetota</taxon>
        <taxon>Actinomycetes</taxon>
        <taxon>Kitasatosporales</taxon>
        <taxon>Streptomycetaceae</taxon>
        <taxon>Kitasatospora</taxon>
    </lineage>
</organism>
<dbReference type="Pfam" id="PF00877">
    <property type="entry name" value="NLPC_P60"/>
    <property type="match status" value="1"/>
</dbReference>
<evidence type="ECO:0000256" key="2">
    <source>
        <dbReference type="ARBA" id="ARBA00022670"/>
    </source>
</evidence>
<keyword evidence="3" id="KW-0378">Hydrolase</keyword>
<proteinExistence type="inferred from homology"/>
<dbReference type="Gene3D" id="6.10.250.3150">
    <property type="match status" value="1"/>
</dbReference>
<dbReference type="PANTHER" id="PTHR47359">
    <property type="entry name" value="PEPTIDOGLYCAN DL-ENDOPEPTIDASE CWLO"/>
    <property type="match status" value="1"/>
</dbReference>
<dbReference type="InterPro" id="IPR038765">
    <property type="entry name" value="Papain-like_cys_pep_sf"/>
</dbReference>
<evidence type="ECO:0000259" key="8">
    <source>
        <dbReference type="PROSITE" id="PS51935"/>
    </source>
</evidence>
<feature type="region of interest" description="Disordered" evidence="6">
    <location>
        <begin position="224"/>
        <end position="243"/>
    </location>
</feature>
<dbReference type="RefSeq" id="WP_344469230.1">
    <property type="nucleotide sequence ID" value="NZ_BAAANT010000058.1"/>
</dbReference>
<evidence type="ECO:0000256" key="3">
    <source>
        <dbReference type="ARBA" id="ARBA00022801"/>
    </source>
</evidence>
<keyword evidence="5" id="KW-0175">Coiled coil</keyword>
<dbReference type="InterPro" id="IPR000064">
    <property type="entry name" value="NLP_P60_dom"/>
</dbReference>
<feature type="coiled-coil region" evidence="5">
    <location>
        <begin position="144"/>
        <end position="206"/>
    </location>
</feature>
<evidence type="ECO:0000313" key="9">
    <source>
        <dbReference type="EMBL" id="GAA2157286.1"/>
    </source>
</evidence>
<keyword evidence="10" id="KW-1185">Reference proteome</keyword>
<feature type="compositionally biased region" description="Low complexity" evidence="6">
    <location>
        <begin position="224"/>
        <end position="237"/>
    </location>
</feature>
<dbReference type="InterPro" id="IPR051794">
    <property type="entry name" value="PG_Endopeptidase_C40"/>
</dbReference>
<protein>
    <submittedName>
        <fullName evidence="9">C40 family peptidase</fullName>
    </submittedName>
</protein>
<keyword evidence="2" id="KW-0645">Protease</keyword>